<keyword evidence="2" id="KW-1185">Reference proteome</keyword>
<protein>
    <submittedName>
        <fullName evidence="1">Uncharacterized protein</fullName>
    </submittedName>
</protein>
<proteinExistence type="predicted"/>
<dbReference type="Proteomes" id="UP000826195">
    <property type="component" value="Unassembled WGS sequence"/>
</dbReference>
<organism evidence="1 2">
    <name type="scientific">Cotesia glomerata</name>
    <name type="common">Lepidopteran parasitic wasp</name>
    <name type="synonym">Apanteles glomeratus</name>
    <dbReference type="NCBI Taxonomy" id="32391"/>
    <lineage>
        <taxon>Eukaryota</taxon>
        <taxon>Metazoa</taxon>
        <taxon>Ecdysozoa</taxon>
        <taxon>Arthropoda</taxon>
        <taxon>Hexapoda</taxon>
        <taxon>Insecta</taxon>
        <taxon>Pterygota</taxon>
        <taxon>Neoptera</taxon>
        <taxon>Endopterygota</taxon>
        <taxon>Hymenoptera</taxon>
        <taxon>Apocrita</taxon>
        <taxon>Ichneumonoidea</taxon>
        <taxon>Braconidae</taxon>
        <taxon>Microgastrinae</taxon>
        <taxon>Cotesia</taxon>
    </lineage>
</organism>
<dbReference type="AlphaFoldDB" id="A0AAV7J9P3"/>
<reference evidence="1 2" key="1">
    <citation type="journal article" date="2021" name="J. Hered.">
        <title>A chromosome-level genome assembly of the parasitoid wasp, Cotesia glomerata (Hymenoptera: Braconidae).</title>
        <authorList>
            <person name="Pinto B.J."/>
            <person name="Weis J.J."/>
            <person name="Gamble T."/>
            <person name="Ode P.J."/>
            <person name="Paul R."/>
            <person name="Zaspel J.M."/>
        </authorList>
    </citation>
    <scope>NUCLEOTIDE SEQUENCE [LARGE SCALE GENOMIC DNA]</scope>
    <source>
        <strain evidence="1">CgM1</strain>
    </source>
</reference>
<dbReference type="EMBL" id="JAHXZJ010000001">
    <property type="protein sequence ID" value="KAH0567834.1"/>
    <property type="molecule type" value="Genomic_DNA"/>
</dbReference>
<accession>A0AAV7J9P3</accession>
<evidence type="ECO:0000313" key="2">
    <source>
        <dbReference type="Proteomes" id="UP000826195"/>
    </source>
</evidence>
<name>A0AAV7J9P3_COTGL</name>
<comment type="caution">
    <text evidence="1">The sequence shown here is derived from an EMBL/GenBank/DDBJ whole genome shotgun (WGS) entry which is preliminary data.</text>
</comment>
<evidence type="ECO:0000313" key="1">
    <source>
        <dbReference type="EMBL" id="KAH0567834.1"/>
    </source>
</evidence>
<gene>
    <name evidence="1" type="ORF">KQX54_014691</name>
</gene>
<sequence length="118" mass="13301">MAVNEKHTPVIREPQKLIFADLLVKESGTAVDEKHTPVTREPQKLIFADLLGLTSEESGAAVDDKHTPVTRELQKSKFADLPVNSDIFSHKRPESVAFGRIHNRFLFHQLFRVTALNS</sequence>